<dbReference type="KEGG" id="rcf:Poly24_27000"/>
<dbReference type="EMBL" id="CP036348">
    <property type="protein sequence ID" value="QDV68987.1"/>
    <property type="molecule type" value="Genomic_DNA"/>
</dbReference>
<reference evidence="1 2" key="1">
    <citation type="submission" date="2019-02" db="EMBL/GenBank/DDBJ databases">
        <title>Deep-cultivation of Planctomycetes and their phenomic and genomic characterization uncovers novel biology.</title>
        <authorList>
            <person name="Wiegand S."/>
            <person name="Jogler M."/>
            <person name="Boedeker C."/>
            <person name="Pinto D."/>
            <person name="Vollmers J."/>
            <person name="Rivas-Marin E."/>
            <person name="Kohn T."/>
            <person name="Peeters S.H."/>
            <person name="Heuer A."/>
            <person name="Rast P."/>
            <person name="Oberbeckmann S."/>
            <person name="Bunk B."/>
            <person name="Jeske O."/>
            <person name="Meyerdierks A."/>
            <person name="Storesund J.E."/>
            <person name="Kallscheuer N."/>
            <person name="Luecker S."/>
            <person name="Lage O.M."/>
            <person name="Pohl T."/>
            <person name="Merkel B.J."/>
            <person name="Hornburger P."/>
            <person name="Mueller R.-W."/>
            <person name="Bruemmer F."/>
            <person name="Labrenz M."/>
            <person name="Spormann A.M."/>
            <person name="Op den Camp H."/>
            <person name="Overmann J."/>
            <person name="Amann R."/>
            <person name="Jetten M.S.M."/>
            <person name="Mascher T."/>
            <person name="Medema M.H."/>
            <person name="Devos D.P."/>
            <person name="Kaster A.-K."/>
            <person name="Ovreas L."/>
            <person name="Rohde M."/>
            <person name="Galperin M.Y."/>
            <person name="Jogler C."/>
        </authorList>
    </citation>
    <scope>NUCLEOTIDE SEQUENCE [LARGE SCALE GENOMIC DNA]</scope>
    <source>
        <strain evidence="1 2">Poly24</strain>
    </source>
</reference>
<sequence>MKSEAATEIHSVASHVHISFLGFEWVLPDFSSPAPADDADRTIAYPSQTVGGQTTEIGSALTFAQWLNLCFLIGGPLPVPTRVIPDDGSSFLHDPEIGCASRSRDAPVVPPPEFSGFRFFVA</sequence>
<evidence type="ECO:0000313" key="2">
    <source>
        <dbReference type="Proteomes" id="UP000315082"/>
    </source>
</evidence>
<protein>
    <submittedName>
        <fullName evidence="1">Uncharacterized protein</fullName>
    </submittedName>
</protein>
<accession>A0A518JTV9</accession>
<organism evidence="1 2">
    <name type="scientific">Rosistilla carotiformis</name>
    <dbReference type="NCBI Taxonomy" id="2528017"/>
    <lineage>
        <taxon>Bacteria</taxon>
        <taxon>Pseudomonadati</taxon>
        <taxon>Planctomycetota</taxon>
        <taxon>Planctomycetia</taxon>
        <taxon>Pirellulales</taxon>
        <taxon>Pirellulaceae</taxon>
        <taxon>Rosistilla</taxon>
    </lineage>
</organism>
<proteinExistence type="predicted"/>
<dbReference type="OrthoDB" id="9858940at2"/>
<dbReference type="Proteomes" id="UP000315082">
    <property type="component" value="Chromosome"/>
</dbReference>
<gene>
    <name evidence="1" type="ORF">Poly24_27000</name>
</gene>
<dbReference type="AlphaFoldDB" id="A0A518JTV9"/>
<evidence type="ECO:0000313" key="1">
    <source>
        <dbReference type="EMBL" id="QDV68987.1"/>
    </source>
</evidence>
<dbReference type="RefSeq" id="WP_145095746.1">
    <property type="nucleotide sequence ID" value="NZ_CP036348.1"/>
</dbReference>
<keyword evidence="2" id="KW-1185">Reference proteome</keyword>
<name>A0A518JTV9_9BACT</name>